<dbReference type="GO" id="GO:0003729">
    <property type="term" value="F:mRNA binding"/>
    <property type="evidence" value="ECO:0007669"/>
    <property type="project" value="TreeGrafter"/>
</dbReference>
<reference evidence="8 9" key="2">
    <citation type="submission" date="2016-05" db="EMBL/GenBank/DDBJ databases">
        <authorList>
            <person name="Naeem Raeece"/>
        </authorList>
    </citation>
    <scope>NUCLEOTIDE SEQUENCE [LARGE SCALE GENOMIC DNA]</scope>
</reference>
<sequence>MNRGHNPNGEKTVGMKNKMSGEILNSTIDGILNTRLHIQNIPPHITDVHLRSLLGNVGHIKDICYFNKNKKQMNNNFANKRIYNTALITFNTHEEALNVLKNIKSLIDTSCEERSIEAKFAVPNVNNNAVIKNNMNTNFTSNSGNRSGNGGGNTSGNFQGSFSNSDNVNNHNNNSSGNMNNFNFYSNNSAAQNNFMNRNVKNKNANSVMNMSNMSNMNSMSNMNNMNNVNSMNSMNSMNNVSSMNNVNNVNTNQMNSQMLNQSPNFMVSSYSNSKNVNDVLRGEGEITPKGNNGSGSGNNNSNGNMNMSMNMNMNSMNMNNLNVNNPNMSNLNMSNHNMSNLNMSNLNMSNLNMNNPSVNSPNVNNLNMNSHNSGAVFRQNNAQIQNSNVTMYQTNDNAMDEGNENTEGLSLWEIYKDKNNNTFYYNNLTKHSQWNKPIHPNKLFQHNNNEKTKQNGPNGSNLFIFHIPSEWSDLDLFQHFCCFGNIISSKIQRDNTGRNSGFGFVSYDNIMSAHHAIQFMNGYFVNNKYLKVQLKKGEAAEKTQA</sequence>
<dbReference type="Proteomes" id="UP000078555">
    <property type="component" value="Unassembled WGS sequence"/>
</dbReference>
<dbReference type="PROSITE" id="PS50020">
    <property type="entry name" value="WW_DOMAIN_2"/>
    <property type="match status" value="1"/>
</dbReference>
<feature type="compositionally biased region" description="Low complexity" evidence="3">
    <location>
        <begin position="155"/>
        <end position="184"/>
    </location>
</feature>
<evidence type="ECO:0000259" key="5">
    <source>
        <dbReference type="PROSITE" id="PS50102"/>
    </source>
</evidence>
<evidence type="ECO:0000259" key="4">
    <source>
        <dbReference type="PROSITE" id="PS50020"/>
    </source>
</evidence>
<feature type="domain" description="RRM" evidence="5">
    <location>
        <begin position="34"/>
        <end position="123"/>
    </location>
</feature>
<evidence type="ECO:0000313" key="9">
    <source>
        <dbReference type="Proteomes" id="UP000078555"/>
    </source>
</evidence>
<dbReference type="PANTHER" id="PTHR48025:SF1">
    <property type="entry name" value="RRM DOMAIN-CONTAINING PROTEIN"/>
    <property type="match status" value="1"/>
</dbReference>
<dbReference type="EMBL" id="FLRD01000155">
    <property type="protein sequence ID" value="SBT49752.1"/>
    <property type="molecule type" value="Genomic_DNA"/>
</dbReference>
<feature type="domain" description="RRM" evidence="5">
    <location>
        <begin position="461"/>
        <end position="538"/>
    </location>
</feature>
<evidence type="ECO:0000256" key="1">
    <source>
        <dbReference type="ARBA" id="ARBA00022884"/>
    </source>
</evidence>
<dbReference type="AlphaFoldDB" id="A0A1A9A201"/>
<reference evidence="7" key="1">
    <citation type="submission" date="2016-05" db="EMBL/GenBank/DDBJ databases">
        <authorList>
            <person name="Lavstsen T."/>
            <person name="Jespersen J.S."/>
        </authorList>
    </citation>
    <scope>NUCLEOTIDE SEQUENCE [LARGE SCALE GENOMIC DNA]</scope>
</reference>
<dbReference type="PANTHER" id="PTHR48025">
    <property type="entry name" value="OS02G0815200 PROTEIN"/>
    <property type="match status" value="1"/>
</dbReference>
<dbReference type="InterPro" id="IPR012677">
    <property type="entry name" value="Nucleotide-bd_a/b_plait_sf"/>
</dbReference>
<evidence type="ECO:0000256" key="3">
    <source>
        <dbReference type="SAM" id="MobiDB-lite"/>
    </source>
</evidence>
<keyword evidence="1 2" id="KW-0694">RNA-binding</keyword>
<dbReference type="InterPro" id="IPR000504">
    <property type="entry name" value="RRM_dom"/>
</dbReference>
<dbReference type="Pfam" id="PF00397">
    <property type="entry name" value="WW"/>
    <property type="match status" value="1"/>
</dbReference>
<accession>A0A1A9A201</accession>
<keyword evidence="9" id="KW-1185">Reference proteome</keyword>
<dbReference type="PROSITE" id="PS50102">
    <property type="entry name" value="RRM"/>
    <property type="match status" value="2"/>
</dbReference>
<dbReference type="FunFam" id="3.30.70.330:FF:000237">
    <property type="entry name" value="CUGBP Elav-like family member 2"/>
    <property type="match status" value="1"/>
</dbReference>
<dbReference type="SUPFAM" id="SSF54928">
    <property type="entry name" value="RNA-binding domain, RBD"/>
    <property type="match status" value="1"/>
</dbReference>
<organism evidence="7 8">
    <name type="scientific">Plasmodium ovale wallikeri</name>
    <dbReference type="NCBI Taxonomy" id="864142"/>
    <lineage>
        <taxon>Eukaryota</taxon>
        <taxon>Sar</taxon>
        <taxon>Alveolata</taxon>
        <taxon>Apicomplexa</taxon>
        <taxon>Aconoidasida</taxon>
        <taxon>Haemosporida</taxon>
        <taxon>Plasmodiidae</taxon>
        <taxon>Plasmodium</taxon>
        <taxon>Plasmodium (Plasmodium)</taxon>
    </lineage>
</organism>
<feature type="region of interest" description="Disordered" evidence="3">
    <location>
        <begin position="232"/>
        <end position="251"/>
    </location>
</feature>
<dbReference type="Gene3D" id="3.30.70.330">
    <property type="match status" value="2"/>
</dbReference>
<dbReference type="InterPro" id="IPR036020">
    <property type="entry name" value="WW_dom_sf"/>
</dbReference>
<feature type="compositionally biased region" description="Low complexity" evidence="3">
    <location>
        <begin position="137"/>
        <end position="146"/>
    </location>
</feature>
<protein>
    <submittedName>
        <fullName evidence="7">Clustered-asparagine-rich protein, putative</fullName>
    </submittedName>
</protein>
<dbReference type="SMART" id="SM00456">
    <property type="entry name" value="WW"/>
    <property type="match status" value="1"/>
</dbReference>
<feature type="region of interest" description="Disordered" evidence="3">
    <location>
        <begin position="282"/>
        <end position="305"/>
    </location>
</feature>
<feature type="domain" description="WW" evidence="4">
    <location>
        <begin position="413"/>
        <end position="440"/>
    </location>
</feature>
<dbReference type="CDD" id="cd00590">
    <property type="entry name" value="RRM_SF"/>
    <property type="match status" value="1"/>
</dbReference>
<dbReference type="EMBL" id="FLRE01000200">
    <property type="protein sequence ID" value="SBT50120.1"/>
    <property type="molecule type" value="Genomic_DNA"/>
</dbReference>
<feature type="region of interest" description="Disordered" evidence="3">
    <location>
        <begin position="137"/>
        <end position="184"/>
    </location>
</feature>
<name>A0A1A9A201_PLAOA</name>
<dbReference type="SUPFAM" id="SSF51045">
    <property type="entry name" value="WW domain"/>
    <property type="match status" value="1"/>
</dbReference>
<dbReference type="InterPro" id="IPR001202">
    <property type="entry name" value="WW_dom"/>
</dbReference>
<evidence type="ECO:0000313" key="7">
    <source>
        <dbReference type="EMBL" id="SBT50120.1"/>
    </source>
</evidence>
<dbReference type="SMART" id="SM00360">
    <property type="entry name" value="RRM"/>
    <property type="match status" value="2"/>
</dbReference>
<dbReference type="InterPro" id="IPR035979">
    <property type="entry name" value="RBD_domain_sf"/>
</dbReference>
<dbReference type="InterPro" id="IPR050502">
    <property type="entry name" value="Euk_RNA-bind_prot"/>
</dbReference>
<dbReference type="Pfam" id="PF00076">
    <property type="entry name" value="RRM_1"/>
    <property type="match status" value="1"/>
</dbReference>
<evidence type="ECO:0000313" key="8">
    <source>
        <dbReference type="Proteomes" id="UP000078550"/>
    </source>
</evidence>
<dbReference type="GO" id="GO:0005634">
    <property type="term" value="C:nucleus"/>
    <property type="evidence" value="ECO:0007669"/>
    <property type="project" value="TreeGrafter"/>
</dbReference>
<dbReference type="Proteomes" id="UP000078550">
    <property type="component" value="Unassembled WGS sequence"/>
</dbReference>
<evidence type="ECO:0000313" key="6">
    <source>
        <dbReference type="EMBL" id="SBT49752.1"/>
    </source>
</evidence>
<evidence type="ECO:0000256" key="2">
    <source>
        <dbReference type="PROSITE-ProRule" id="PRU00176"/>
    </source>
</evidence>
<dbReference type="CDD" id="cd00201">
    <property type="entry name" value="WW"/>
    <property type="match status" value="1"/>
</dbReference>
<gene>
    <name evidence="6" type="ORF">POVWA1_060180</name>
    <name evidence="7" type="ORF">POVWA2_059490</name>
</gene>
<dbReference type="PROSITE" id="PS01159">
    <property type="entry name" value="WW_DOMAIN_1"/>
    <property type="match status" value="1"/>
</dbReference>
<proteinExistence type="predicted"/>
<dbReference type="Gene3D" id="2.20.70.10">
    <property type="match status" value="1"/>
</dbReference>
<dbReference type="CDD" id="cd12362">
    <property type="entry name" value="RRM3_CELF1-6"/>
    <property type="match status" value="1"/>
</dbReference>